<accession>S3DK51</accession>
<protein>
    <submittedName>
        <fullName evidence="2">Uncharacterized protein</fullName>
    </submittedName>
</protein>
<feature type="region of interest" description="Disordered" evidence="1">
    <location>
        <begin position="227"/>
        <end position="247"/>
    </location>
</feature>
<dbReference type="EMBL" id="KE145359">
    <property type="protein sequence ID" value="EPE32436.1"/>
    <property type="molecule type" value="Genomic_DNA"/>
</dbReference>
<dbReference type="GeneID" id="19466622"/>
<dbReference type="AlphaFoldDB" id="S3DK51"/>
<proteinExistence type="predicted"/>
<dbReference type="Proteomes" id="UP000016922">
    <property type="component" value="Unassembled WGS sequence"/>
</dbReference>
<name>S3DK51_GLAL2</name>
<sequence length="247" mass="27422">MSQYYRLVRPCDHDTFVERDSNNHITPCRAGIPISEIPKAIPLKTNAFCTTCLQDTRSYKPNSAVADLDIAAPAWYGEFISFPLGDVGSYFLQAAKRSNGADWTLGNDVDRKWLIDAHISLQQSSREHTLVLARSRSLSADSHLWAGSGEVLALLTEIMEFNLVVAEEERRKAPKTGVLRKKCRPGTGPGGMEEVKNWYRTPQWLSHLIIGTDGGQKYHRRLTMDEERLRGASSSSSSNSSSPVGAL</sequence>
<dbReference type="KEGG" id="glz:GLAREA_07569"/>
<evidence type="ECO:0000313" key="2">
    <source>
        <dbReference type="EMBL" id="EPE32436.1"/>
    </source>
</evidence>
<reference evidence="2 3" key="1">
    <citation type="journal article" date="2013" name="BMC Genomics">
        <title>Genomics-driven discovery of the pneumocandin biosynthetic gene cluster in the fungus Glarea lozoyensis.</title>
        <authorList>
            <person name="Chen L."/>
            <person name="Yue Q."/>
            <person name="Zhang X."/>
            <person name="Xiang M."/>
            <person name="Wang C."/>
            <person name="Li S."/>
            <person name="Che Y."/>
            <person name="Ortiz-Lopez F.J."/>
            <person name="Bills G.F."/>
            <person name="Liu X."/>
            <person name="An Z."/>
        </authorList>
    </citation>
    <scope>NUCLEOTIDE SEQUENCE [LARGE SCALE GENOMIC DNA]</scope>
    <source>
        <strain evidence="3">ATCC 20868 / MF5171</strain>
    </source>
</reference>
<dbReference type="RefSeq" id="XP_008080448.1">
    <property type="nucleotide sequence ID" value="XM_008082257.1"/>
</dbReference>
<organism evidence="2 3">
    <name type="scientific">Glarea lozoyensis (strain ATCC 20868 / MF5171)</name>
    <dbReference type="NCBI Taxonomy" id="1116229"/>
    <lineage>
        <taxon>Eukaryota</taxon>
        <taxon>Fungi</taxon>
        <taxon>Dikarya</taxon>
        <taxon>Ascomycota</taxon>
        <taxon>Pezizomycotina</taxon>
        <taxon>Leotiomycetes</taxon>
        <taxon>Helotiales</taxon>
        <taxon>Helotiaceae</taxon>
        <taxon>Glarea</taxon>
    </lineage>
</organism>
<feature type="compositionally biased region" description="Low complexity" evidence="1">
    <location>
        <begin position="233"/>
        <end position="247"/>
    </location>
</feature>
<evidence type="ECO:0000313" key="3">
    <source>
        <dbReference type="Proteomes" id="UP000016922"/>
    </source>
</evidence>
<keyword evidence="3" id="KW-1185">Reference proteome</keyword>
<evidence type="ECO:0000256" key="1">
    <source>
        <dbReference type="SAM" id="MobiDB-lite"/>
    </source>
</evidence>
<gene>
    <name evidence="2" type="ORF">GLAREA_07569</name>
</gene>
<dbReference type="HOGENOM" id="CLU_1124630_0_0_1"/>